<dbReference type="OrthoDB" id="3223943at2"/>
<dbReference type="Proteomes" id="UP000216074">
    <property type="component" value="Unassembled WGS sequence"/>
</dbReference>
<reference evidence="2 3" key="1">
    <citation type="journal article" date="2017" name="BMC Genomics">
        <title>Comparative genomic and phylogenomic analyses of the Bifidobacteriaceae family.</title>
        <authorList>
            <person name="Lugli G.A."/>
            <person name="Milani C."/>
            <person name="Turroni F."/>
            <person name="Duranti S."/>
            <person name="Mancabelli L."/>
            <person name="Mangifesta M."/>
            <person name="Ferrario C."/>
            <person name="Modesto M."/>
            <person name="Mattarelli P."/>
            <person name="Jiri K."/>
            <person name="van Sinderen D."/>
            <person name="Ventura M."/>
        </authorList>
    </citation>
    <scope>NUCLEOTIDE SEQUENCE [LARGE SCALE GENOMIC DNA]</scope>
    <source>
        <strain evidence="2 3">DSM 100202</strain>
    </source>
</reference>
<feature type="transmembrane region" description="Helical" evidence="1">
    <location>
        <begin position="63"/>
        <end position="85"/>
    </location>
</feature>
<keyword evidence="1" id="KW-0812">Transmembrane</keyword>
<feature type="transmembrane region" description="Helical" evidence="1">
    <location>
        <begin position="423"/>
        <end position="441"/>
    </location>
</feature>
<proteinExistence type="predicted"/>
<feature type="transmembrane region" description="Helical" evidence="1">
    <location>
        <begin position="148"/>
        <end position="169"/>
    </location>
</feature>
<dbReference type="EMBL" id="MWWY01000034">
    <property type="protein sequence ID" value="OZG63635.1"/>
    <property type="molecule type" value="Genomic_DNA"/>
</dbReference>
<sequence length="476" mass="53103">MLLLYPGLIWYDTGDQIAQFFGYPALGQPSGIVSSHHPVFDAMVFGAAAKAGELWLGGYQSGLTMLIVLQAVLMCVILSACVLYVRHAGAPLGTTIVLFLFFAVFPVLPIFFMSLVKDSMHAVFFVPWLLMYIETCRTRLSTMRSVPFVLGFVVLSVLSSLTTATGFYITTLSSLGLPFIDVLARERGLAVARVCASIVSVVVIIAVQILFPAGARLALNIHREDANQIMVVPMQMTARYVVDHPNDITDDERRIIDAFNIVPVEQMSSEYNPYLADSVIHLSLKNPAYLSKYVRAWTAQGLRHPESYINAFIALESGWFALQRTPVNELGPLPLDKLRQHDEPIPNQIVLQANSSISPSFFTMLSDVGPYVQHQDAQQRVQRIWDHLSKTPVIRWATYTAVWAFILPLFMVFCMCRNKNCRLAGAGVIVWSLLSLLPNAISLPLKPTASRYIIWACYVLPLYLALLRALCCRRGR</sequence>
<feature type="transmembrane region" description="Helical" evidence="1">
    <location>
        <begin position="97"/>
        <end position="116"/>
    </location>
</feature>
<feature type="transmembrane region" description="Helical" evidence="1">
    <location>
        <begin position="453"/>
        <end position="471"/>
    </location>
</feature>
<comment type="caution">
    <text evidence="2">The sequence shown here is derived from an EMBL/GenBank/DDBJ whole genome shotgun (WGS) entry which is preliminary data.</text>
</comment>
<keyword evidence="3" id="KW-1185">Reference proteome</keyword>
<protein>
    <recommendedName>
        <fullName evidence="4">Transmembrane protein</fullName>
    </recommendedName>
</protein>
<keyword evidence="1" id="KW-0472">Membrane</keyword>
<dbReference type="RefSeq" id="WP_094730317.1">
    <property type="nucleotide sequence ID" value="NZ_MWWY01000034.1"/>
</dbReference>
<evidence type="ECO:0008006" key="4">
    <source>
        <dbReference type="Google" id="ProtNLM"/>
    </source>
</evidence>
<dbReference type="AlphaFoldDB" id="A0A261FXC8"/>
<organism evidence="2 3">
    <name type="scientific">Bifidobacterium hapali</name>
    <dbReference type="NCBI Taxonomy" id="1630172"/>
    <lineage>
        <taxon>Bacteria</taxon>
        <taxon>Bacillati</taxon>
        <taxon>Actinomycetota</taxon>
        <taxon>Actinomycetes</taxon>
        <taxon>Bifidobacteriales</taxon>
        <taxon>Bifidobacteriaceae</taxon>
        <taxon>Bifidobacterium</taxon>
    </lineage>
</organism>
<dbReference type="InterPro" id="IPR046062">
    <property type="entry name" value="DUF6020"/>
</dbReference>
<gene>
    <name evidence="2" type="ORF">BHAP_1741</name>
</gene>
<dbReference type="Pfam" id="PF19484">
    <property type="entry name" value="DUF6020"/>
    <property type="match status" value="1"/>
</dbReference>
<name>A0A261FXC8_9BIFI</name>
<accession>A0A261FXC8</accession>
<feature type="transmembrane region" description="Helical" evidence="1">
    <location>
        <begin position="190"/>
        <end position="211"/>
    </location>
</feature>
<keyword evidence="1" id="KW-1133">Transmembrane helix</keyword>
<evidence type="ECO:0000313" key="2">
    <source>
        <dbReference type="EMBL" id="OZG63635.1"/>
    </source>
</evidence>
<evidence type="ECO:0000256" key="1">
    <source>
        <dbReference type="SAM" id="Phobius"/>
    </source>
</evidence>
<feature type="transmembrane region" description="Helical" evidence="1">
    <location>
        <begin position="396"/>
        <end position="416"/>
    </location>
</feature>
<evidence type="ECO:0000313" key="3">
    <source>
        <dbReference type="Proteomes" id="UP000216074"/>
    </source>
</evidence>